<accession>A0A1B4LHQ1</accession>
<proteinExistence type="predicted"/>
<dbReference type="AlphaFoldDB" id="A0A1B4LHQ1"/>
<dbReference type="SUPFAM" id="SSF52540">
    <property type="entry name" value="P-loop containing nucleoside triphosphate hydrolases"/>
    <property type="match status" value="1"/>
</dbReference>
<organism evidence="1 2">
    <name type="scientific">Burkholderia ubonensis</name>
    <dbReference type="NCBI Taxonomy" id="101571"/>
    <lineage>
        <taxon>Bacteria</taxon>
        <taxon>Pseudomonadati</taxon>
        <taxon>Pseudomonadota</taxon>
        <taxon>Betaproteobacteria</taxon>
        <taxon>Burkholderiales</taxon>
        <taxon>Burkholderiaceae</taxon>
        <taxon>Burkholderia</taxon>
        <taxon>Burkholderia cepacia complex</taxon>
    </lineage>
</organism>
<dbReference type="InterPro" id="IPR027417">
    <property type="entry name" value="P-loop_NTPase"/>
</dbReference>
<evidence type="ECO:0000313" key="2">
    <source>
        <dbReference type="Proteomes" id="UP000243680"/>
    </source>
</evidence>
<protein>
    <submittedName>
        <fullName evidence="1">Uncharacterized protein</fullName>
    </submittedName>
</protein>
<gene>
    <name evidence="1" type="ORF">WJ35_16600</name>
</gene>
<dbReference type="Proteomes" id="UP000243680">
    <property type="component" value="Chromosome 3"/>
</dbReference>
<sequence length="88" mass="9797">MYFLKAELGNVAALIPAHHARLDWKTVSNSQSTGQRTIAQIREASTQHNINILLLDEWDANLDTLNTQGIDEFLAAVSSSKIVVEVRH</sequence>
<reference evidence="1 2" key="1">
    <citation type="submission" date="2015-12" db="EMBL/GenBank/DDBJ databases">
        <title>Diversity of Burkholderia near neighbor genomes.</title>
        <authorList>
            <person name="Sahl J."/>
            <person name="Wagner D."/>
            <person name="Keim P."/>
        </authorList>
    </citation>
    <scope>NUCLEOTIDE SEQUENCE [LARGE SCALE GENOMIC DNA]</scope>
    <source>
        <strain evidence="1 2">MSMB0783</strain>
    </source>
</reference>
<evidence type="ECO:0000313" key="1">
    <source>
        <dbReference type="EMBL" id="AOJ76699.1"/>
    </source>
</evidence>
<dbReference type="EMBL" id="CP013421">
    <property type="protein sequence ID" value="AOJ76699.1"/>
    <property type="molecule type" value="Genomic_DNA"/>
</dbReference>
<name>A0A1B4LHQ1_9BURK</name>
<dbReference type="Gene3D" id="3.40.50.300">
    <property type="entry name" value="P-loop containing nucleotide triphosphate hydrolases"/>
    <property type="match status" value="1"/>
</dbReference>